<evidence type="ECO:0000256" key="3">
    <source>
        <dbReference type="ARBA" id="ARBA00022475"/>
    </source>
</evidence>
<dbReference type="SUPFAM" id="SSF103481">
    <property type="entry name" value="Multidrug resistance efflux transporter EmrE"/>
    <property type="match status" value="1"/>
</dbReference>
<evidence type="ECO:0000256" key="1">
    <source>
        <dbReference type="ARBA" id="ARBA00004651"/>
    </source>
</evidence>
<keyword evidence="10" id="KW-1185">Reference proteome</keyword>
<sequence>MSETLERVESQEPTAAPTSRAWTHLLIASAFEIVFALGTNGSDGFTHFWWSVVTVAGAVAGVYFLGQALRVLDIGLAYAVWTGIGAIGTVTFGALIFGESLTLLKALCFLLIVGGVIGLKFTSAREAAKKA</sequence>
<feature type="transmembrane region" description="Helical" evidence="8">
    <location>
        <begin position="21"/>
        <end position="41"/>
    </location>
</feature>
<evidence type="ECO:0000256" key="2">
    <source>
        <dbReference type="ARBA" id="ARBA00022448"/>
    </source>
</evidence>
<evidence type="ECO:0000256" key="6">
    <source>
        <dbReference type="ARBA" id="ARBA00023136"/>
    </source>
</evidence>
<feature type="transmembrane region" description="Helical" evidence="8">
    <location>
        <begin position="78"/>
        <end position="97"/>
    </location>
</feature>
<reference evidence="10" key="1">
    <citation type="journal article" date="2019" name="Int. J. Syst. Evol. Microbiol.">
        <title>The Global Catalogue of Microorganisms (GCM) 10K type strain sequencing project: providing services to taxonomists for standard genome sequencing and annotation.</title>
        <authorList>
            <consortium name="The Broad Institute Genomics Platform"/>
            <consortium name="The Broad Institute Genome Sequencing Center for Infectious Disease"/>
            <person name="Wu L."/>
            <person name="Ma J."/>
        </authorList>
    </citation>
    <scope>NUCLEOTIDE SEQUENCE [LARGE SCALE GENOMIC DNA]</scope>
    <source>
        <strain evidence="10">CCUG 59778</strain>
    </source>
</reference>
<dbReference type="InterPro" id="IPR037185">
    <property type="entry name" value="EmrE-like"/>
</dbReference>
<comment type="caution">
    <text evidence="9">The sequence shown here is derived from an EMBL/GenBank/DDBJ whole genome shotgun (WGS) entry which is preliminary data.</text>
</comment>
<organism evidence="9 10">
    <name type="scientific">Actinokineospora guangxiensis</name>
    <dbReference type="NCBI Taxonomy" id="1490288"/>
    <lineage>
        <taxon>Bacteria</taxon>
        <taxon>Bacillati</taxon>
        <taxon>Actinomycetota</taxon>
        <taxon>Actinomycetes</taxon>
        <taxon>Pseudonocardiales</taxon>
        <taxon>Pseudonocardiaceae</taxon>
        <taxon>Actinokineospora</taxon>
    </lineage>
</organism>
<dbReference type="InterPro" id="IPR000390">
    <property type="entry name" value="Small_drug/metabolite_transptr"/>
</dbReference>
<dbReference type="RefSeq" id="WP_378248944.1">
    <property type="nucleotide sequence ID" value="NZ_JBHSKF010000009.1"/>
</dbReference>
<evidence type="ECO:0000256" key="5">
    <source>
        <dbReference type="ARBA" id="ARBA00022989"/>
    </source>
</evidence>
<proteinExistence type="inferred from homology"/>
<protein>
    <submittedName>
        <fullName evidence="9">DMT family transporter</fullName>
    </submittedName>
</protein>
<comment type="similarity">
    <text evidence="7">Belongs to the drug/metabolite transporter (DMT) superfamily. Small multidrug resistance (SMR) (TC 2.A.7.1) family.</text>
</comment>
<feature type="transmembrane region" description="Helical" evidence="8">
    <location>
        <begin position="103"/>
        <end position="122"/>
    </location>
</feature>
<keyword evidence="6 8" id="KW-0472">Membrane</keyword>
<evidence type="ECO:0000313" key="10">
    <source>
        <dbReference type="Proteomes" id="UP001596157"/>
    </source>
</evidence>
<dbReference type="EMBL" id="JBHSKF010000009">
    <property type="protein sequence ID" value="MFC5289101.1"/>
    <property type="molecule type" value="Genomic_DNA"/>
</dbReference>
<evidence type="ECO:0000256" key="8">
    <source>
        <dbReference type="SAM" id="Phobius"/>
    </source>
</evidence>
<dbReference type="Pfam" id="PF00893">
    <property type="entry name" value="Multi_Drug_Res"/>
    <property type="match status" value="1"/>
</dbReference>
<keyword evidence="3" id="KW-1003">Cell membrane</keyword>
<dbReference type="PANTHER" id="PTHR30561">
    <property type="entry name" value="SMR FAMILY PROTON-DEPENDENT DRUG EFFLUX TRANSPORTER SUGE"/>
    <property type="match status" value="1"/>
</dbReference>
<name>A0ABW0ET79_9PSEU</name>
<feature type="transmembrane region" description="Helical" evidence="8">
    <location>
        <begin position="47"/>
        <end position="66"/>
    </location>
</feature>
<dbReference type="InterPro" id="IPR045324">
    <property type="entry name" value="Small_multidrug_res"/>
</dbReference>
<gene>
    <name evidence="9" type="ORF">ACFPM7_18785</name>
</gene>
<accession>A0ABW0ET79</accession>
<dbReference type="PANTHER" id="PTHR30561:SF0">
    <property type="entry name" value="GUANIDINIUM EXPORTER"/>
    <property type="match status" value="1"/>
</dbReference>
<keyword evidence="4 7" id="KW-0812">Transmembrane</keyword>
<dbReference type="Gene3D" id="1.10.3730.20">
    <property type="match status" value="1"/>
</dbReference>
<evidence type="ECO:0000313" key="9">
    <source>
        <dbReference type="EMBL" id="MFC5289101.1"/>
    </source>
</evidence>
<keyword evidence="2" id="KW-0813">Transport</keyword>
<evidence type="ECO:0000256" key="7">
    <source>
        <dbReference type="RuleBase" id="RU003942"/>
    </source>
</evidence>
<comment type="subcellular location">
    <subcellularLocation>
        <location evidence="1 7">Cell membrane</location>
        <topology evidence="1 7">Multi-pass membrane protein</topology>
    </subcellularLocation>
</comment>
<keyword evidence="5 8" id="KW-1133">Transmembrane helix</keyword>
<dbReference type="Proteomes" id="UP001596157">
    <property type="component" value="Unassembled WGS sequence"/>
</dbReference>
<evidence type="ECO:0000256" key="4">
    <source>
        <dbReference type="ARBA" id="ARBA00022692"/>
    </source>
</evidence>